<reference evidence="1" key="1">
    <citation type="submission" date="2023-05" db="EMBL/GenBank/DDBJ databases">
        <authorList>
            <person name="Stuckert A."/>
        </authorList>
    </citation>
    <scope>NUCLEOTIDE SEQUENCE</scope>
</reference>
<dbReference type="EMBL" id="CATNWA010014119">
    <property type="protein sequence ID" value="CAI9567739.1"/>
    <property type="molecule type" value="Genomic_DNA"/>
</dbReference>
<accession>A0ABN9D707</accession>
<name>A0ABN9D707_9NEOB</name>
<gene>
    <name evidence="1" type="ORF">SPARVUS_LOCUS6590951</name>
</gene>
<sequence>MITEVTWYKAIYNSLAPCDKLRPITAHIVFLNGCKNAARKKEKCLLLQPLWV</sequence>
<proteinExistence type="predicted"/>
<evidence type="ECO:0000313" key="2">
    <source>
        <dbReference type="Proteomes" id="UP001162483"/>
    </source>
</evidence>
<comment type="caution">
    <text evidence="1">The sequence shown here is derived from an EMBL/GenBank/DDBJ whole genome shotgun (WGS) entry which is preliminary data.</text>
</comment>
<protein>
    <submittedName>
        <fullName evidence="1">Uncharacterized protein</fullName>
    </submittedName>
</protein>
<dbReference type="Proteomes" id="UP001162483">
    <property type="component" value="Unassembled WGS sequence"/>
</dbReference>
<organism evidence="1 2">
    <name type="scientific">Staurois parvus</name>
    <dbReference type="NCBI Taxonomy" id="386267"/>
    <lineage>
        <taxon>Eukaryota</taxon>
        <taxon>Metazoa</taxon>
        <taxon>Chordata</taxon>
        <taxon>Craniata</taxon>
        <taxon>Vertebrata</taxon>
        <taxon>Euteleostomi</taxon>
        <taxon>Amphibia</taxon>
        <taxon>Batrachia</taxon>
        <taxon>Anura</taxon>
        <taxon>Neobatrachia</taxon>
        <taxon>Ranoidea</taxon>
        <taxon>Ranidae</taxon>
        <taxon>Staurois</taxon>
    </lineage>
</organism>
<keyword evidence="2" id="KW-1185">Reference proteome</keyword>
<evidence type="ECO:0000313" key="1">
    <source>
        <dbReference type="EMBL" id="CAI9567739.1"/>
    </source>
</evidence>